<dbReference type="PANTHER" id="PTHR10622">
    <property type="entry name" value="HET DOMAIN-CONTAINING PROTEIN"/>
    <property type="match status" value="1"/>
</dbReference>
<reference evidence="2 3" key="1">
    <citation type="submission" date="2015-01" db="EMBL/GenBank/DDBJ databases">
        <title>The Genome Sequence of Rhinocladiella mackenzie CBS 650.93.</title>
        <authorList>
            <consortium name="The Broad Institute Genomics Platform"/>
            <person name="Cuomo C."/>
            <person name="de Hoog S."/>
            <person name="Gorbushina A."/>
            <person name="Stielow B."/>
            <person name="Teixiera M."/>
            <person name="Abouelleil A."/>
            <person name="Chapman S.B."/>
            <person name="Priest M."/>
            <person name="Young S.K."/>
            <person name="Wortman J."/>
            <person name="Nusbaum C."/>
            <person name="Birren B."/>
        </authorList>
    </citation>
    <scope>NUCLEOTIDE SEQUENCE [LARGE SCALE GENOMIC DNA]</scope>
    <source>
        <strain evidence="2 3">CBS 650.93</strain>
    </source>
</reference>
<proteinExistence type="predicted"/>
<sequence length="538" mass="61207">MRLIHTTTLDFHEFFSDIPEYAILSHTWGEDEVSFQNMSSPDRSQKKGYSKIVQTCDLACQNGIEYAWVDTCCINKTSSAELTESINSMFQWYQDAVVCYAFLDDLSPQVTVEQGLSSCRWLTRGWTLQELLAPKSLIFFDSERNKRGTKLEYADIISKATGIPKDVILGETPLTDCSVAQKMSWAASRKTTRSEDGAYCLLGIFDVNMPLIYGEGRKAFRRLQEEIIKHRSDLTVLAWDCKPNEGKAVRLFAKSASAFANSSHIQPFSDDFENFSVTNKGLLVSGSVPMRIASVTKPDGTQSLRYVLLLGFDASCNSPTSRGIFLRKVSPGLFYRDAKFPLANFNLEEIQRLRKIFVINYYIFIDGDIIRRNSFYIFRRETIHVPAADNFQLIDAVPESLWDHSDQVFLRPAPYKFSAYPMVLAMLFQGSIEGQIIHIVVLCDYDRRDAPKCKIFNRAAHHRQAAVIFTGRQKTESILWADFRLQFPELSNLTHTTVISVGNQIRRVSVALEKGSMETLPRNKQCFRVKVNVDNLPT</sequence>
<dbReference type="RefSeq" id="XP_013271626.1">
    <property type="nucleotide sequence ID" value="XM_013416172.1"/>
</dbReference>
<dbReference type="VEuPathDB" id="FungiDB:Z518_05360"/>
<dbReference type="EMBL" id="KN847478">
    <property type="protein sequence ID" value="KIX04490.1"/>
    <property type="molecule type" value="Genomic_DNA"/>
</dbReference>
<dbReference type="Proteomes" id="UP000053617">
    <property type="component" value="Unassembled WGS sequence"/>
</dbReference>
<accession>A0A0D2J626</accession>
<dbReference type="PANTHER" id="PTHR10622:SF12">
    <property type="entry name" value="HET DOMAIN-CONTAINING PROTEIN"/>
    <property type="match status" value="1"/>
</dbReference>
<evidence type="ECO:0000313" key="3">
    <source>
        <dbReference type="Proteomes" id="UP000053617"/>
    </source>
</evidence>
<dbReference type="GeneID" id="25293431"/>
<evidence type="ECO:0000313" key="2">
    <source>
        <dbReference type="EMBL" id="KIX04490.1"/>
    </source>
</evidence>
<dbReference type="HOGENOM" id="CLU_000288_138_11_1"/>
<gene>
    <name evidence="2" type="ORF">Z518_05360</name>
</gene>
<dbReference type="InterPro" id="IPR010730">
    <property type="entry name" value="HET"/>
</dbReference>
<dbReference type="OrthoDB" id="674604at2759"/>
<feature type="domain" description="Heterokaryon incompatibility" evidence="1">
    <location>
        <begin position="21"/>
        <end position="105"/>
    </location>
</feature>
<name>A0A0D2J626_9EURO</name>
<keyword evidence="3" id="KW-1185">Reference proteome</keyword>
<dbReference type="Pfam" id="PF06985">
    <property type="entry name" value="HET"/>
    <property type="match status" value="1"/>
</dbReference>
<dbReference type="AlphaFoldDB" id="A0A0D2J626"/>
<protein>
    <recommendedName>
        <fullName evidence="1">Heterokaryon incompatibility domain-containing protein</fullName>
    </recommendedName>
</protein>
<dbReference type="STRING" id="1442369.A0A0D2J626"/>
<evidence type="ECO:0000259" key="1">
    <source>
        <dbReference type="Pfam" id="PF06985"/>
    </source>
</evidence>
<organism evidence="2 3">
    <name type="scientific">Rhinocladiella mackenziei CBS 650.93</name>
    <dbReference type="NCBI Taxonomy" id="1442369"/>
    <lineage>
        <taxon>Eukaryota</taxon>
        <taxon>Fungi</taxon>
        <taxon>Dikarya</taxon>
        <taxon>Ascomycota</taxon>
        <taxon>Pezizomycotina</taxon>
        <taxon>Eurotiomycetes</taxon>
        <taxon>Chaetothyriomycetidae</taxon>
        <taxon>Chaetothyriales</taxon>
        <taxon>Herpotrichiellaceae</taxon>
        <taxon>Rhinocladiella</taxon>
    </lineage>
</organism>